<evidence type="ECO:0000313" key="3">
    <source>
        <dbReference type="Proteomes" id="UP001209878"/>
    </source>
</evidence>
<reference evidence="2" key="1">
    <citation type="journal article" date="2023" name="Mol. Biol. Evol.">
        <title>Third-Generation Sequencing Reveals the Adaptive Role of the Epigenome in Three Deep-Sea Polychaetes.</title>
        <authorList>
            <person name="Perez M."/>
            <person name="Aroh O."/>
            <person name="Sun Y."/>
            <person name="Lan Y."/>
            <person name="Juniper S.K."/>
            <person name="Young C.R."/>
            <person name="Angers B."/>
            <person name="Qian P.Y."/>
        </authorList>
    </citation>
    <scope>NUCLEOTIDE SEQUENCE</scope>
    <source>
        <strain evidence="2">R07B-5</strain>
    </source>
</reference>
<proteinExistence type="predicted"/>
<sequence>MAAAAPRTCGAFVLTPDARALALFGHVARVPMAAARLSPHFTSYPPFGTPAPSPGDSPAESDAVPRERPTSRRVMTTDTPIYGAIIPQ</sequence>
<protein>
    <submittedName>
        <fullName evidence="2">Uncharacterized protein</fullName>
    </submittedName>
</protein>
<dbReference type="Proteomes" id="UP001209878">
    <property type="component" value="Unassembled WGS sequence"/>
</dbReference>
<comment type="caution">
    <text evidence="2">The sequence shown here is derived from an EMBL/GenBank/DDBJ whole genome shotgun (WGS) entry which is preliminary data.</text>
</comment>
<name>A0AAD9P011_RIDPI</name>
<organism evidence="2 3">
    <name type="scientific">Ridgeia piscesae</name>
    <name type="common">Tubeworm</name>
    <dbReference type="NCBI Taxonomy" id="27915"/>
    <lineage>
        <taxon>Eukaryota</taxon>
        <taxon>Metazoa</taxon>
        <taxon>Spiralia</taxon>
        <taxon>Lophotrochozoa</taxon>
        <taxon>Annelida</taxon>
        <taxon>Polychaeta</taxon>
        <taxon>Sedentaria</taxon>
        <taxon>Canalipalpata</taxon>
        <taxon>Sabellida</taxon>
        <taxon>Siboglinidae</taxon>
        <taxon>Ridgeia</taxon>
    </lineage>
</organism>
<dbReference type="AlphaFoldDB" id="A0AAD9P011"/>
<evidence type="ECO:0000313" key="2">
    <source>
        <dbReference type="EMBL" id="KAK2185648.1"/>
    </source>
</evidence>
<evidence type="ECO:0000256" key="1">
    <source>
        <dbReference type="SAM" id="MobiDB-lite"/>
    </source>
</evidence>
<keyword evidence="3" id="KW-1185">Reference proteome</keyword>
<feature type="region of interest" description="Disordered" evidence="1">
    <location>
        <begin position="41"/>
        <end position="79"/>
    </location>
</feature>
<dbReference type="EMBL" id="JAODUO010000228">
    <property type="protein sequence ID" value="KAK2185648.1"/>
    <property type="molecule type" value="Genomic_DNA"/>
</dbReference>
<gene>
    <name evidence="2" type="ORF">NP493_229g03032</name>
</gene>
<accession>A0AAD9P011</accession>